<proteinExistence type="predicted"/>
<sequence>MVATVNNKGVSMLNDHKDISTVDYKETGLKDGVLSKTNEPKAKGVGFRILDKFNKTITSFRVEKKGANGKWKTCG</sequence>
<evidence type="ECO:0000313" key="1">
    <source>
        <dbReference type="EMBL" id="SDZ08924.1"/>
    </source>
</evidence>
<dbReference type="Proteomes" id="UP000182902">
    <property type="component" value="Unassembled WGS sequence"/>
</dbReference>
<reference evidence="1 2" key="1">
    <citation type="submission" date="2016-10" db="EMBL/GenBank/DDBJ databases">
        <authorList>
            <person name="de Groot N.N."/>
        </authorList>
    </citation>
    <scope>NUCLEOTIDE SEQUENCE [LARGE SCALE GENOMIC DNA]</scope>
    <source>
        <strain evidence="1 2">ICMP 14252</strain>
    </source>
</reference>
<organism evidence="1 2">
    <name type="scientific">Pseudomonas salomonii</name>
    <dbReference type="NCBI Taxonomy" id="191391"/>
    <lineage>
        <taxon>Bacteria</taxon>
        <taxon>Pseudomonadati</taxon>
        <taxon>Pseudomonadota</taxon>
        <taxon>Gammaproteobacteria</taxon>
        <taxon>Pseudomonadales</taxon>
        <taxon>Pseudomonadaceae</taxon>
        <taxon>Pseudomonas</taxon>
    </lineage>
</organism>
<evidence type="ECO:0000313" key="2">
    <source>
        <dbReference type="Proteomes" id="UP000182902"/>
    </source>
</evidence>
<name>A0A1H3Q5Z1_9PSED</name>
<accession>A0A1H3Q5Z1</accession>
<dbReference type="RefSeq" id="WP_069785698.1">
    <property type="nucleotide sequence ID" value="NZ_FNOX01000007.1"/>
</dbReference>
<dbReference type="EMBL" id="FNOX01000007">
    <property type="protein sequence ID" value="SDZ08924.1"/>
    <property type="molecule type" value="Genomic_DNA"/>
</dbReference>
<protein>
    <submittedName>
        <fullName evidence="1">Uncharacterized protein</fullName>
    </submittedName>
</protein>
<dbReference type="AlphaFoldDB" id="A0A1H3Q5Z1"/>
<gene>
    <name evidence="1" type="ORF">SAMN05216247_1073</name>
</gene>